<proteinExistence type="predicted"/>
<sequence length="235" mass="27071">MDERLQVFRDIVDSQKRVLVIIDADPDYSADFAIALAAITTCTALSGTHMRVVTLSGDRLPDITRDLFDYFSPPREFLVPDEHRIEFTAVEISEKQIASEALFEFAKKLDTSVPHTCLRYIEEDDSWLIKPSMHCEDSEEWGAHWDETILNPSDQHLIQDFTRPRGNYRGKMLILPPSFRHTTRISCPGQVLSRSSYATGRAQIRCFPSKLRIQRYTTRYLTKSTIIIASPIFFH</sequence>
<comment type="caution">
    <text evidence="1">The sequence shown here is derived from an EMBL/GenBank/DDBJ whole genome shotgun (WGS) entry which is preliminary data.</text>
</comment>
<gene>
    <name evidence="1" type="ORF">FAGAP_668</name>
</gene>
<keyword evidence="2" id="KW-1185">Reference proteome</keyword>
<reference evidence="1" key="1">
    <citation type="submission" date="2020-01" db="EMBL/GenBank/DDBJ databases">
        <title>Identification and distribution of gene clusters putatively required for synthesis of sphingolipid metabolism inhibitors in phylogenetically diverse species of the filamentous fungus Fusarium.</title>
        <authorList>
            <person name="Kim H.-S."/>
            <person name="Busman M."/>
            <person name="Brown D.W."/>
            <person name="Divon H."/>
            <person name="Uhlig S."/>
            <person name="Proctor R.H."/>
        </authorList>
    </citation>
    <scope>NUCLEOTIDE SEQUENCE</scope>
    <source>
        <strain evidence="1">NRRL 31653</strain>
    </source>
</reference>
<dbReference type="AlphaFoldDB" id="A0A9P5BJN4"/>
<evidence type="ECO:0000313" key="1">
    <source>
        <dbReference type="EMBL" id="KAF4503113.1"/>
    </source>
</evidence>
<evidence type="ECO:0000313" key="2">
    <source>
        <dbReference type="Proteomes" id="UP000737391"/>
    </source>
</evidence>
<dbReference type="EMBL" id="LUFC02000038">
    <property type="protein sequence ID" value="KAF4503113.1"/>
    <property type="molecule type" value="Genomic_DNA"/>
</dbReference>
<name>A0A9P5BJN4_9HYPO</name>
<protein>
    <submittedName>
        <fullName evidence="1">Uncharacterized protein</fullName>
    </submittedName>
</protein>
<accession>A0A9P5BJN4</accession>
<organism evidence="1 2">
    <name type="scientific">Fusarium agapanthi</name>
    <dbReference type="NCBI Taxonomy" id="1803897"/>
    <lineage>
        <taxon>Eukaryota</taxon>
        <taxon>Fungi</taxon>
        <taxon>Dikarya</taxon>
        <taxon>Ascomycota</taxon>
        <taxon>Pezizomycotina</taxon>
        <taxon>Sordariomycetes</taxon>
        <taxon>Hypocreomycetidae</taxon>
        <taxon>Hypocreales</taxon>
        <taxon>Nectriaceae</taxon>
        <taxon>Fusarium</taxon>
        <taxon>Fusarium fujikuroi species complex</taxon>
    </lineage>
</organism>
<dbReference type="Proteomes" id="UP000737391">
    <property type="component" value="Unassembled WGS sequence"/>
</dbReference>